<feature type="compositionally biased region" description="Polar residues" evidence="1">
    <location>
        <begin position="99"/>
        <end position="109"/>
    </location>
</feature>
<dbReference type="Proteomes" id="UP000539175">
    <property type="component" value="Unassembled WGS sequence"/>
</dbReference>
<organism evidence="3 4">
    <name type="scientific">Nitrospirillum iridis</name>
    <dbReference type="NCBI Taxonomy" id="765888"/>
    <lineage>
        <taxon>Bacteria</taxon>
        <taxon>Pseudomonadati</taxon>
        <taxon>Pseudomonadota</taxon>
        <taxon>Alphaproteobacteria</taxon>
        <taxon>Rhodospirillales</taxon>
        <taxon>Azospirillaceae</taxon>
        <taxon>Nitrospirillum</taxon>
    </lineage>
</organism>
<protein>
    <submittedName>
        <fullName evidence="3">Putative membrane protein</fullName>
    </submittedName>
</protein>
<accession>A0A7X0EAL4</accession>
<evidence type="ECO:0000313" key="3">
    <source>
        <dbReference type="EMBL" id="MBB6249687.1"/>
    </source>
</evidence>
<dbReference type="RefSeq" id="WP_184796644.1">
    <property type="nucleotide sequence ID" value="NZ_JACIIZ010000001.1"/>
</dbReference>
<reference evidence="3 4" key="1">
    <citation type="submission" date="2020-08" db="EMBL/GenBank/DDBJ databases">
        <title>Genomic Encyclopedia of Type Strains, Phase IV (KMG-IV): sequencing the most valuable type-strain genomes for metagenomic binning, comparative biology and taxonomic classification.</title>
        <authorList>
            <person name="Goeker M."/>
        </authorList>
    </citation>
    <scope>NUCLEOTIDE SEQUENCE [LARGE SCALE GENOMIC DNA]</scope>
    <source>
        <strain evidence="3 4">DSM 22198</strain>
    </source>
</reference>
<keyword evidence="4" id="KW-1185">Reference proteome</keyword>
<name>A0A7X0EAL4_9PROT</name>
<proteinExistence type="predicted"/>
<feature type="compositionally biased region" description="Low complexity" evidence="1">
    <location>
        <begin position="37"/>
        <end position="65"/>
    </location>
</feature>
<evidence type="ECO:0000313" key="4">
    <source>
        <dbReference type="Proteomes" id="UP000539175"/>
    </source>
</evidence>
<feature type="compositionally biased region" description="Polar residues" evidence="1">
    <location>
        <begin position="76"/>
        <end position="87"/>
    </location>
</feature>
<sequence>MGTRAIRSILYATSLGVLLAGGAFAQTTPSADGQASAPETPAAATDTAAPGPATETTAPDANSPAPAKPAKKKCPTTGSRLGSTCQAGHQADPREVLENRTNPSGMPPR</sequence>
<dbReference type="AlphaFoldDB" id="A0A7X0EAL4"/>
<evidence type="ECO:0000256" key="2">
    <source>
        <dbReference type="SAM" id="SignalP"/>
    </source>
</evidence>
<dbReference type="EMBL" id="JACIIZ010000001">
    <property type="protein sequence ID" value="MBB6249687.1"/>
    <property type="molecule type" value="Genomic_DNA"/>
</dbReference>
<gene>
    <name evidence="3" type="ORF">FHS74_000220</name>
</gene>
<keyword evidence="2" id="KW-0732">Signal</keyword>
<feature type="region of interest" description="Disordered" evidence="1">
    <location>
        <begin position="27"/>
        <end position="109"/>
    </location>
</feature>
<evidence type="ECO:0000256" key="1">
    <source>
        <dbReference type="SAM" id="MobiDB-lite"/>
    </source>
</evidence>
<feature type="signal peptide" evidence="2">
    <location>
        <begin position="1"/>
        <end position="25"/>
    </location>
</feature>
<comment type="caution">
    <text evidence="3">The sequence shown here is derived from an EMBL/GenBank/DDBJ whole genome shotgun (WGS) entry which is preliminary data.</text>
</comment>
<feature type="chain" id="PRO_5031314667" evidence="2">
    <location>
        <begin position="26"/>
        <end position="109"/>
    </location>
</feature>